<evidence type="ECO:0000256" key="9">
    <source>
        <dbReference type="SAM" id="Phobius"/>
    </source>
</evidence>
<protein>
    <submittedName>
        <fullName evidence="12">DUF883 family protein</fullName>
    </submittedName>
</protein>
<evidence type="ECO:0000256" key="4">
    <source>
        <dbReference type="ARBA" id="ARBA00022519"/>
    </source>
</evidence>
<organism evidence="12 13">
    <name type="scientific">Pelomonas cellulosilytica</name>
    <dbReference type="NCBI Taxonomy" id="2906762"/>
    <lineage>
        <taxon>Bacteria</taxon>
        <taxon>Pseudomonadati</taxon>
        <taxon>Pseudomonadota</taxon>
        <taxon>Betaproteobacteria</taxon>
        <taxon>Burkholderiales</taxon>
        <taxon>Sphaerotilaceae</taxon>
        <taxon>Roseateles</taxon>
    </lineage>
</organism>
<keyword evidence="4" id="KW-0997">Cell inner membrane</keyword>
<keyword evidence="6 9" id="KW-1133">Transmembrane helix</keyword>
<dbReference type="RefSeq" id="WP_233372725.1">
    <property type="nucleotide sequence ID" value="NZ_JAJTWU010000005.1"/>
</dbReference>
<evidence type="ECO:0000259" key="10">
    <source>
        <dbReference type="Pfam" id="PF05957"/>
    </source>
</evidence>
<sequence length="103" mass="11077">MSTATTQAKDKLAADFRAVMDDIDKLMTATGQEAQGEAKALRARIRERLDEARDKIVDVQQETVERAKAAAAATDDYVHAKPWQAIGVAAAIGLALGVLIGRR</sequence>
<dbReference type="PANTHER" id="PTHR35893">
    <property type="entry name" value="INNER MEMBRANE PROTEIN-RELATED"/>
    <property type="match status" value="1"/>
</dbReference>
<evidence type="ECO:0000256" key="3">
    <source>
        <dbReference type="ARBA" id="ARBA00022475"/>
    </source>
</evidence>
<evidence type="ECO:0000256" key="6">
    <source>
        <dbReference type="ARBA" id="ARBA00022989"/>
    </source>
</evidence>
<dbReference type="InterPro" id="IPR043605">
    <property type="entry name" value="DUF883_C"/>
</dbReference>
<evidence type="ECO:0000259" key="11">
    <source>
        <dbReference type="Pfam" id="PF19029"/>
    </source>
</evidence>
<comment type="similarity">
    <text evidence="2">Belongs to the ElaB/YgaM/YqjD family.</text>
</comment>
<evidence type="ECO:0000256" key="7">
    <source>
        <dbReference type="ARBA" id="ARBA00023136"/>
    </source>
</evidence>
<evidence type="ECO:0000256" key="5">
    <source>
        <dbReference type="ARBA" id="ARBA00022692"/>
    </source>
</evidence>
<keyword evidence="8" id="KW-0175">Coiled coil</keyword>
<dbReference type="InterPro" id="IPR010279">
    <property type="entry name" value="YqjD/ElaB"/>
</dbReference>
<feature type="domain" description="DUF883" evidence="10">
    <location>
        <begin position="10"/>
        <end position="61"/>
    </location>
</feature>
<comment type="caution">
    <text evidence="12">The sequence shown here is derived from an EMBL/GenBank/DDBJ whole genome shotgun (WGS) entry which is preliminary data.</text>
</comment>
<dbReference type="EMBL" id="JAJTWU010000005">
    <property type="protein sequence ID" value="MCE4555679.1"/>
    <property type="molecule type" value="Genomic_DNA"/>
</dbReference>
<dbReference type="InterPro" id="IPR043604">
    <property type="entry name" value="DUF883_N"/>
</dbReference>
<evidence type="ECO:0000313" key="12">
    <source>
        <dbReference type="EMBL" id="MCE4555679.1"/>
    </source>
</evidence>
<keyword evidence="13" id="KW-1185">Reference proteome</keyword>
<dbReference type="Pfam" id="PF05957">
    <property type="entry name" value="DUF883"/>
    <property type="match status" value="1"/>
</dbReference>
<evidence type="ECO:0000256" key="2">
    <source>
        <dbReference type="ARBA" id="ARBA00010423"/>
    </source>
</evidence>
<gene>
    <name evidence="12" type="ORF">LXT13_14830</name>
</gene>
<keyword evidence="3" id="KW-1003">Cell membrane</keyword>
<name>A0ABS8XSJ5_9BURK</name>
<proteinExistence type="inferred from homology"/>
<feature type="coiled-coil region" evidence="8">
    <location>
        <begin position="35"/>
        <end position="62"/>
    </location>
</feature>
<evidence type="ECO:0000256" key="8">
    <source>
        <dbReference type="SAM" id="Coils"/>
    </source>
</evidence>
<dbReference type="Proteomes" id="UP001200741">
    <property type="component" value="Unassembled WGS sequence"/>
</dbReference>
<keyword evidence="7 9" id="KW-0472">Membrane</keyword>
<accession>A0ABS8XSJ5</accession>
<evidence type="ECO:0000256" key="1">
    <source>
        <dbReference type="ARBA" id="ARBA00004377"/>
    </source>
</evidence>
<dbReference type="PANTHER" id="PTHR35893:SF3">
    <property type="entry name" value="INNER MEMBRANE PROTEIN"/>
    <property type="match status" value="1"/>
</dbReference>
<dbReference type="Pfam" id="PF19029">
    <property type="entry name" value="DUF883_C"/>
    <property type="match status" value="1"/>
</dbReference>
<evidence type="ECO:0000313" key="13">
    <source>
        <dbReference type="Proteomes" id="UP001200741"/>
    </source>
</evidence>
<comment type="subcellular location">
    <subcellularLocation>
        <location evidence="1">Cell inner membrane</location>
        <topology evidence="1">Single-pass membrane protein</topology>
    </subcellularLocation>
</comment>
<keyword evidence="5 9" id="KW-0812">Transmembrane</keyword>
<feature type="transmembrane region" description="Helical" evidence="9">
    <location>
        <begin position="83"/>
        <end position="101"/>
    </location>
</feature>
<reference evidence="12 13" key="1">
    <citation type="submission" date="2021-12" db="EMBL/GenBank/DDBJ databases">
        <title>Genome seq of P8.</title>
        <authorList>
            <person name="Seo T."/>
        </authorList>
    </citation>
    <scope>NUCLEOTIDE SEQUENCE [LARGE SCALE GENOMIC DNA]</scope>
    <source>
        <strain evidence="12 13">P8</strain>
    </source>
</reference>
<feature type="domain" description="DUF883" evidence="11">
    <location>
        <begin position="74"/>
        <end position="103"/>
    </location>
</feature>